<reference evidence="2 3" key="1">
    <citation type="submission" date="2016-02" db="EMBL/GenBank/DDBJ databases">
        <title>Ulvibacter sp. LPB0005, isolated from Thais luteostoma.</title>
        <authorList>
            <person name="Shin S.-K."/>
            <person name="Yi H."/>
        </authorList>
    </citation>
    <scope>NUCLEOTIDE SEQUENCE [LARGE SCALE GENOMIC DNA]</scope>
    <source>
        <strain evidence="2 3">LPB0005</strain>
    </source>
</reference>
<comment type="caution">
    <text evidence="2">The sequence shown here is derived from an EMBL/GenBank/DDBJ whole genome shotgun (WGS) entry which is preliminary data.</text>
</comment>
<name>A0A167H1J9_9FLAO</name>
<sequence>MKKIALIIAMGAFTVGFAQDNKNEMKKTEVVKTKVTTNKGTDVNTKSMTTTESQEIALKNSSMDRTNFETKMLPSKADTKISYSTSDGNRYMFKNQNDGYKMMMMKDNTPNEYALLKPSTQNGYYIISNTEGNSFGYFNQDGNFIVEKYDPESDRVIITTFAADMTNKKMKKQTMKKDKMK</sequence>
<proteinExistence type="predicted"/>
<feature type="chain" id="PRO_5007887246" evidence="1">
    <location>
        <begin position="19"/>
        <end position="181"/>
    </location>
</feature>
<feature type="signal peptide" evidence="1">
    <location>
        <begin position="1"/>
        <end position="18"/>
    </location>
</feature>
<organism evidence="2 3">
    <name type="scientific">Cochleicola gelatinilyticus</name>
    <dbReference type="NCBI Taxonomy" id="1763537"/>
    <lineage>
        <taxon>Bacteria</taxon>
        <taxon>Pseudomonadati</taxon>
        <taxon>Bacteroidota</taxon>
        <taxon>Flavobacteriia</taxon>
        <taxon>Flavobacteriales</taxon>
        <taxon>Flavobacteriaceae</taxon>
        <taxon>Cochleicola</taxon>
    </lineage>
</organism>
<gene>
    <name evidence="2" type="ORF">ULVI_11585</name>
</gene>
<dbReference type="RefSeq" id="WP_068592938.1">
    <property type="nucleotide sequence ID" value="NZ_LRXL01000045.1"/>
</dbReference>
<protein>
    <submittedName>
        <fullName evidence="2">Uncharacterized protein</fullName>
    </submittedName>
</protein>
<evidence type="ECO:0000313" key="2">
    <source>
        <dbReference type="EMBL" id="OAB78116.1"/>
    </source>
</evidence>
<dbReference type="EMBL" id="LRXL01000045">
    <property type="protein sequence ID" value="OAB78116.1"/>
    <property type="molecule type" value="Genomic_DNA"/>
</dbReference>
<evidence type="ECO:0000256" key="1">
    <source>
        <dbReference type="SAM" id="SignalP"/>
    </source>
</evidence>
<evidence type="ECO:0000313" key="3">
    <source>
        <dbReference type="Proteomes" id="UP000077013"/>
    </source>
</evidence>
<accession>A0A167H1J9</accession>
<keyword evidence="3" id="KW-1185">Reference proteome</keyword>
<dbReference type="AlphaFoldDB" id="A0A167H1J9"/>
<keyword evidence="1" id="KW-0732">Signal</keyword>
<dbReference type="OrthoDB" id="1144137at2"/>
<dbReference type="Proteomes" id="UP000077013">
    <property type="component" value="Unassembled WGS sequence"/>
</dbReference>
<dbReference type="STRING" id="1763537.ULVI_11585"/>